<name>A0A381PX81_9ZZZZ</name>
<gene>
    <name evidence="1" type="ORF">METZ01_LOCUS24052</name>
</gene>
<dbReference type="AlphaFoldDB" id="A0A381PX81"/>
<dbReference type="InterPro" id="IPR014541">
    <property type="entry name" value="Amdntrnsf_FN0238"/>
</dbReference>
<dbReference type="PIRSF" id="PIRSF028188">
    <property type="entry name" value="Amdntrnsf_FN0238"/>
    <property type="match status" value="1"/>
</dbReference>
<dbReference type="Pfam" id="PF19420">
    <property type="entry name" value="DDAH_eukar"/>
    <property type="match status" value="1"/>
</dbReference>
<protein>
    <recommendedName>
        <fullName evidence="2">Amidinotransferase</fullName>
    </recommendedName>
</protein>
<organism evidence="1">
    <name type="scientific">marine metagenome</name>
    <dbReference type="NCBI Taxonomy" id="408172"/>
    <lineage>
        <taxon>unclassified sequences</taxon>
        <taxon>metagenomes</taxon>
        <taxon>ecological metagenomes</taxon>
    </lineage>
</organism>
<accession>A0A381PX81</accession>
<dbReference type="EMBL" id="UINC01001114">
    <property type="protein sequence ID" value="SUZ71198.1"/>
    <property type="molecule type" value="Genomic_DNA"/>
</dbReference>
<dbReference type="SUPFAM" id="SSF55909">
    <property type="entry name" value="Pentein"/>
    <property type="match status" value="1"/>
</dbReference>
<dbReference type="NCBIfam" id="NF046062">
    <property type="entry name" value="citrull_CtlX"/>
    <property type="match status" value="1"/>
</dbReference>
<evidence type="ECO:0000313" key="1">
    <source>
        <dbReference type="EMBL" id="SUZ71198.1"/>
    </source>
</evidence>
<reference evidence="1" key="1">
    <citation type="submission" date="2018-05" db="EMBL/GenBank/DDBJ databases">
        <authorList>
            <person name="Lanie J.A."/>
            <person name="Ng W.-L."/>
            <person name="Kazmierczak K.M."/>
            <person name="Andrzejewski T.M."/>
            <person name="Davidsen T.M."/>
            <person name="Wayne K.J."/>
            <person name="Tettelin H."/>
            <person name="Glass J.I."/>
            <person name="Rusch D."/>
            <person name="Podicherti R."/>
            <person name="Tsui H.-C.T."/>
            <person name="Winkler M.E."/>
        </authorList>
    </citation>
    <scope>NUCLEOTIDE SEQUENCE</scope>
</reference>
<dbReference type="Gene3D" id="3.75.10.10">
    <property type="entry name" value="L-arginine/glycine Amidinotransferase, Chain A"/>
    <property type="match status" value="1"/>
</dbReference>
<proteinExistence type="predicted"/>
<sequence>MNHFSSHILMVYPKNFRSNVLTIDDNTFQKSSSNLSNNEIKNKAVEEFELLYNKIQSQGIKVTVFKDSRNVDTPDAVFPNNWISFHKDNKAITYPMFAKNRRLERTPLVIECLNNYGKNISIDYDYSNFENDNLFLEGTGSLVLDRLNKIAYCSLSQRSNEELVNRFCIDMGYNPVVFKSYHQNKPIYHTNVLLSICNKFSVVCLESIINKKERQSVTDSLISSGLEIIDIDINQMSSFGANCIQLNGNKGPVLVMSSKAYSSFTNNQLDIIQKNTQIIHSSLENIENNSGGSARCMIAEVF</sequence>
<dbReference type="PANTHER" id="PTHR43224">
    <property type="entry name" value="AMIDINOTRANSFERASE"/>
    <property type="match status" value="1"/>
</dbReference>
<dbReference type="PANTHER" id="PTHR43224:SF1">
    <property type="entry name" value="AMIDINOTRANSFERASE"/>
    <property type="match status" value="1"/>
</dbReference>
<evidence type="ECO:0008006" key="2">
    <source>
        <dbReference type="Google" id="ProtNLM"/>
    </source>
</evidence>